<dbReference type="InterPro" id="IPR022761">
    <property type="entry name" value="Fumarate_lyase_N"/>
</dbReference>
<comment type="caution">
    <text evidence="14">The sequence shown here is derived from an EMBL/GenBank/DDBJ whole genome shotgun (WGS) entry which is preliminary data.</text>
</comment>
<dbReference type="PANTHER" id="PTHR43172:SF1">
    <property type="entry name" value="ADENYLOSUCCINATE LYASE"/>
    <property type="match status" value="1"/>
</dbReference>
<keyword evidence="9" id="KW-0658">Purine biosynthesis</keyword>
<evidence type="ECO:0000313" key="15">
    <source>
        <dbReference type="Proteomes" id="UP001201812"/>
    </source>
</evidence>
<evidence type="ECO:0000256" key="3">
    <source>
        <dbReference type="ARBA" id="ARBA00004706"/>
    </source>
</evidence>
<dbReference type="PRINTS" id="PR00149">
    <property type="entry name" value="FUMRATELYASE"/>
</dbReference>
<dbReference type="InterPro" id="IPR008948">
    <property type="entry name" value="L-Aspartase-like"/>
</dbReference>
<evidence type="ECO:0000313" key="14">
    <source>
        <dbReference type="EMBL" id="KAI1723370.1"/>
    </source>
</evidence>
<dbReference type="InterPro" id="IPR019468">
    <property type="entry name" value="AdenyloSucc_lyase_C"/>
</dbReference>
<name>A0AAD4RBD9_9BILA</name>
<dbReference type="PANTHER" id="PTHR43172">
    <property type="entry name" value="ADENYLOSUCCINATE LYASE"/>
    <property type="match status" value="1"/>
</dbReference>
<comment type="function">
    <text evidence="2">Catalyzes two non-sequential steps in de novo AMP synthesis: converts (S)-2-(5-amino-1-(5-phospho-D-ribosyl)imidazole-4-carboxamido)succinate (SAICAR) to fumarate plus 5-amino-1-(5-phospho-D-ribosyl)imidazole-4-carboxamide, and thereby also contributes to de novo IMP synthesis, and converts succinyladenosine monophosphate (SAMP) to AMP and fumarate.</text>
</comment>
<gene>
    <name evidence="14" type="ORF">DdX_03525</name>
</gene>
<evidence type="ECO:0000256" key="7">
    <source>
        <dbReference type="ARBA" id="ARBA00012339"/>
    </source>
</evidence>
<dbReference type="NCBIfam" id="TIGR00928">
    <property type="entry name" value="purB"/>
    <property type="match status" value="1"/>
</dbReference>
<evidence type="ECO:0000256" key="9">
    <source>
        <dbReference type="ARBA" id="ARBA00022755"/>
    </source>
</evidence>
<comment type="pathway">
    <text evidence="4">Purine metabolism; AMP biosynthesis via de novo pathway; AMP from IMP: step 2/2.</text>
</comment>
<dbReference type="SMART" id="SM00998">
    <property type="entry name" value="ADSL_C"/>
    <property type="match status" value="1"/>
</dbReference>
<dbReference type="Gene3D" id="1.10.275.60">
    <property type="match status" value="1"/>
</dbReference>
<evidence type="ECO:0000256" key="11">
    <source>
        <dbReference type="ARBA" id="ARBA00030717"/>
    </source>
</evidence>
<reference evidence="14" key="1">
    <citation type="submission" date="2022-01" db="EMBL/GenBank/DDBJ databases">
        <title>Genome Sequence Resource for Two Populations of Ditylenchus destructor, the Migratory Endoparasitic Phytonematode.</title>
        <authorList>
            <person name="Zhang H."/>
            <person name="Lin R."/>
            <person name="Xie B."/>
        </authorList>
    </citation>
    <scope>NUCLEOTIDE SEQUENCE</scope>
    <source>
        <strain evidence="14">BazhouSP</strain>
    </source>
</reference>
<dbReference type="EC" id="4.3.2.2" evidence="7"/>
<evidence type="ECO:0000256" key="1">
    <source>
        <dbReference type="ARBA" id="ARBA00000598"/>
    </source>
</evidence>
<dbReference type="Pfam" id="PF00206">
    <property type="entry name" value="Lyase_1"/>
    <property type="match status" value="1"/>
</dbReference>
<comment type="subunit">
    <text evidence="6">Homotetramer. Residues from neighboring subunits contribute catalytic and substrate-binding residues to each active site.</text>
</comment>
<comment type="catalytic activity">
    <reaction evidence="1">
        <text>(2S)-2-[5-amino-1-(5-phospho-beta-D-ribosyl)imidazole-4-carboxamido]succinate = 5-amino-1-(5-phospho-beta-D-ribosyl)imidazole-4-carboxamide + fumarate</text>
        <dbReference type="Rhea" id="RHEA:23920"/>
        <dbReference type="ChEBI" id="CHEBI:29806"/>
        <dbReference type="ChEBI" id="CHEBI:58443"/>
        <dbReference type="ChEBI" id="CHEBI:58475"/>
        <dbReference type="EC" id="4.3.2.2"/>
    </reaction>
</comment>
<dbReference type="InterPro" id="IPR020557">
    <property type="entry name" value="Fumarate_lyase_CS"/>
</dbReference>
<sequence length="481" mass="54453">MERVPEDSYQPVLSSRYGQKSPLNHLFSERNKTETWRQLWINLSEAENELGLEQVTAEMIEEMKQQKTNIDWEYVRAEEKRIKHDVMAHNHAYGKVCPKAAGVIHLGATSCYVQDNADLILQREALDLLTKRLAVCIKRLGDFAEKYAELVCVGRTHYQAASLTTVGKRACLWAQELLMALECVVDFRENMRFRGIKGATGTQDSFLTLFAGDENLVEQLDWLVTKKAGFTKKFNITGQTYSRQHDSKLLFALSNFGSVAHKICLDIRCLQAFDEIREPFEADQIGSSAMPYKRNPIKCERICGLARHLMGCVAEPLGTLSVQGLERTLDDSSNRRVVIPEAFFTAEAILVTLQNVLEGLNVESATISRNVEKELPFLALEKALMLLTKVGVSRQEAHAKIRETALKGKEMQDHEKVTIENLLSEPFYDQVKKEVITMCSNPLNFCGRCVSQTWTFLANELRPAIKKILSNTNDEKVSLDI</sequence>
<comment type="catalytic activity">
    <reaction evidence="12">
        <text>N(6)-(1,2-dicarboxyethyl)-AMP = fumarate + AMP</text>
        <dbReference type="Rhea" id="RHEA:16853"/>
        <dbReference type="ChEBI" id="CHEBI:29806"/>
        <dbReference type="ChEBI" id="CHEBI:57567"/>
        <dbReference type="ChEBI" id="CHEBI:456215"/>
        <dbReference type="EC" id="4.3.2.2"/>
    </reaction>
</comment>
<evidence type="ECO:0000256" key="10">
    <source>
        <dbReference type="ARBA" id="ARBA00023239"/>
    </source>
</evidence>
<dbReference type="InterPro" id="IPR000362">
    <property type="entry name" value="Fumarate_lyase_fam"/>
</dbReference>
<organism evidence="14 15">
    <name type="scientific">Ditylenchus destructor</name>
    <dbReference type="NCBI Taxonomy" id="166010"/>
    <lineage>
        <taxon>Eukaryota</taxon>
        <taxon>Metazoa</taxon>
        <taxon>Ecdysozoa</taxon>
        <taxon>Nematoda</taxon>
        <taxon>Chromadorea</taxon>
        <taxon>Rhabditida</taxon>
        <taxon>Tylenchina</taxon>
        <taxon>Tylenchomorpha</taxon>
        <taxon>Sphaerularioidea</taxon>
        <taxon>Anguinidae</taxon>
        <taxon>Anguininae</taxon>
        <taxon>Ditylenchus</taxon>
    </lineage>
</organism>
<dbReference type="SUPFAM" id="SSF48557">
    <property type="entry name" value="L-aspartase-like"/>
    <property type="match status" value="1"/>
</dbReference>
<evidence type="ECO:0000256" key="8">
    <source>
        <dbReference type="ARBA" id="ARBA00017058"/>
    </source>
</evidence>
<proteinExistence type="inferred from homology"/>
<evidence type="ECO:0000256" key="6">
    <source>
        <dbReference type="ARBA" id="ARBA00011668"/>
    </source>
</evidence>
<comment type="similarity">
    <text evidence="5">Belongs to the lyase 1 family. Adenylosuccinate lyase subfamily.</text>
</comment>
<dbReference type="CDD" id="cd03302">
    <property type="entry name" value="Adenylsuccinate_lyase_2"/>
    <property type="match status" value="1"/>
</dbReference>
<keyword evidence="15" id="KW-1185">Reference proteome</keyword>
<dbReference type="InterPro" id="IPR004769">
    <property type="entry name" value="Pur_lyase"/>
</dbReference>
<dbReference type="FunFam" id="1.10.275.60:FF:000001">
    <property type="entry name" value="Adenylosuccinate lyase"/>
    <property type="match status" value="1"/>
</dbReference>
<dbReference type="Gene3D" id="1.10.40.30">
    <property type="entry name" value="Fumarase/aspartase (C-terminal domain)"/>
    <property type="match status" value="1"/>
</dbReference>
<evidence type="ECO:0000256" key="5">
    <source>
        <dbReference type="ARBA" id="ARBA00008273"/>
    </source>
</evidence>
<dbReference type="EMBL" id="JAKKPZ010000003">
    <property type="protein sequence ID" value="KAI1723370.1"/>
    <property type="molecule type" value="Genomic_DNA"/>
</dbReference>
<dbReference type="GO" id="GO:0044208">
    <property type="term" value="P:'de novo' AMP biosynthetic process"/>
    <property type="evidence" value="ECO:0007669"/>
    <property type="project" value="TreeGrafter"/>
</dbReference>
<keyword evidence="10 14" id="KW-0456">Lyase</keyword>
<evidence type="ECO:0000259" key="13">
    <source>
        <dbReference type="SMART" id="SM00998"/>
    </source>
</evidence>
<dbReference type="GO" id="GO:0004018">
    <property type="term" value="F:N6-(1,2-dicarboxyethyl)AMP AMP-lyase (fumarate-forming) activity"/>
    <property type="evidence" value="ECO:0007669"/>
    <property type="project" value="InterPro"/>
</dbReference>
<protein>
    <recommendedName>
        <fullName evidence="8">Adenylosuccinate lyase</fullName>
        <ecNumber evidence="7">4.3.2.2</ecNumber>
    </recommendedName>
    <alternativeName>
        <fullName evidence="11">Adenylosuccinase</fullName>
    </alternativeName>
</protein>
<evidence type="ECO:0000256" key="12">
    <source>
        <dbReference type="ARBA" id="ARBA00047513"/>
    </source>
</evidence>
<dbReference type="AlphaFoldDB" id="A0AAD4RBD9"/>
<dbReference type="Proteomes" id="UP001201812">
    <property type="component" value="Unassembled WGS sequence"/>
</dbReference>
<dbReference type="GO" id="GO:0005829">
    <property type="term" value="C:cytosol"/>
    <property type="evidence" value="ECO:0007669"/>
    <property type="project" value="TreeGrafter"/>
</dbReference>
<comment type="pathway">
    <text evidence="3">Purine metabolism; IMP biosynthesis via de novo pathway; 5-amino-1-(5-phospho-D-ribosyl)imidazole-4-carboxamide from 5-amino-1-(5-phospho-D-ribosyl)imidazole-4-carboxylate: step 2/2.</text>
</comment>
<dbReference type="GO" id="GO:0070626">
    <property type="term" value="F:(S)-2-(5-amino-1-(5-phospho-D-ribosyl)imidazole-4-carboxamido) succinate lyase (fumarate-forming) activity"/>
    <property type="evidence" value="ECO:0007669"/>
    <property type="project" value="TreeGrafter"/>
</dbReference>
<dbReference type="Gene3D" id="1.20.200.10">
    <property type="entry name" value="Fumarase/aspartase (Central domain)"/>
    <property type="match status" value="1"/>
</dbReference>
<evidence type="ECO:0000256" key="2">
    <source>
        <dbReference type="ARBA" id="ARBA00002971"/>
    </source>
</evidence>
<accession>A0AAD4RBD9</accession>
<evidence type="ECO:0000256" key="4">
    <source>
        <dbReference type="ARBA" id="ARBA00004734"/>
    </source>
</evidence>
<dbReference type="PROSITE" id="PS00163">
    <property type="entry name" value="FUMARATE_LYASES"/>
    <property type="match status" value="1"/>
</dbReference>
<feature type="domain" description="Adenylosuccinate lyase C-terminal" evidence="13">
    <location>
        <begin position="375"/>
        <end position="457"/>
    </location>
</feature>